<dbReference type="OrthoDB" id="9813689at2"/>
<dbReference type="InterPro" id="IPR004254">
    <property type="entry name" value="AdipoR/HlyIII-related"/>
</dbReference>
<dbReference type="PANTHER" id="PTHR20855:SF3">
    <property type="entry name" value="LD03007P"/>
    <property type="match status" value="1"/>
</dbReference>
<evidence type="ECO:0000256" key="5">
    <source>
        <dbReference type="ARBA" id="ARBA00022989"/>
    </source>
</evidence>
<evidence type="ECO:0000313" key="10">
    <source>
        <dbReference type="Proteomes" id="UP000070299"/>
    </source>
</evidence>
<feature type="transmembrane region" description="Helical" evidence="8">
    <location>
        <begin position="106"/>
        <end position="129"/>
    </location>
</feature>
<dbReference type="GO" id="GO:0140911">
    <property type="term" value="F:pore-forming activity"/>
    <property type="evidence" value="ECO:0007669"/>
    <property type="project" value="InterPro"/>
</dbReference>
<gene>
    <name evidence="9" type="ORF">AX660_18610</name>
</gene>
<keyword evidence="7" id="KW-0862">Zinc</keyword>
<dbReference type="RefSeq" id="WP_068378599.1">
    <property type="nucleotide sequence ID" value="NZ_LSNE01000007.1"/>
</dbReference>
<dbReference type="Pfam" id="PF03006">
    <property type="entry name" value="HlyIII"/>
    <property type="match status" value="1"/>
</dbReference>
<evidence type="ECO:0000256" key="4">
    <source>
        <dbReference type="ARBA" id="ARBA00022692"/>
    </source>
</evidence>
<name>A0A135ZZG6_9ALTE</name>
<evidence type="ECO:0000313" key="9">
    <source>
        <dbReference type="EMBL" id="KXI28375.1"/>
    </source>
</evidence>
<keyword evidence="3" id="KW-1003">Cell membrane</keyword>
<dbReference type="AlphaFoldDB" id="A0A135ZZG6"/>
<accession>A0A135ZZG6</accession>
<sequence length="213" mass="23705">MSQFNTLPIAYSAVEERFNALTHGLGFIAAVVGLVFLLIKAQGIYAQLVVSIYAVSMLMMFLSSTLYHGVSLPHLKQIFKIIDHVAIYLLIAGTYTPFMLLSVGGWMGVTATVLIWLVALTGILFKCFARGRFPKLSVITYLLMGWFAVLFVYPLYQALAAEGFWLLVLGGLCYTVGVGFYVAKHKQFTHAIWHAFVVAGCLSHFFAIYHYVI</sequence>
<dbReference type="GO" id="GO:0005886">
    <property type="term" value="C:plasma membrane"/>
    <property type="evidence" value="ECO:0007669"/>
    <property type="project" value="UniProtKB-SubCell"/>
</dbReference>
<feature type="transmembrane region" description="Helical" evidence="8">
    <location>
        <begin position="136"/>
        <end position="157"/>
    </location>
</feature>
<dbReference type="Proteomes" id="UP000070299">
    <property type="component" value="Unassembled WGS sequence"/>
</dbReference>
<feature type="transmembrane region" description="Helical" evidence="8">
    <location>
        <begin position="20"/>
        <end position="39"/>
    </location>
</feature>
<feature type="binding site" evidence="7">
    <location>
        <position position="194"/>
    </location>
    <ligand>
        <name>Zn(2+)</name>
        <dbReference type="ChEBI" id="CHEBI:29105"/>
    </ligand>
</feature>
<feature type="transmembrane region" description="Helical" evidence="8">
    <location>
        <begin position="163"/>
        <end position="183"/>
    </location>
</feature>
<evidence type="ECO:0000256" key="7">
    <source>
        <dbReference type="PIRSR" id="PIRSR604254-1"/>
    </source>
</evidence>
<proteinExistence type="inferred from homology"/>
<comment type="similarity">
    <text evidence="2">Belongs to the UPF0073 (Hly-III) family.</text>
</comment>
<feature type="binding site" evidence="7">
    <location>
        <position position="190"/>
    </location>
    <ligand>
        <name>Zn(2+)</name>
        <dbReference type="ChEBI" id="CHEBI:29105"/>
    </ligand>
</feature>
<dbReference type="PANTHER" id="PTHR20855">
    <property type="entry name" value="ADIPOR/PROGESTIN RECEPTOR-RELATED"/>
    <property type="match status" value="1"/>
</dbReference>
<dbReference type="NCBIfam" id="TIGR01065">
    <property type="entry name" value="hlyIII"/>
    <property type="match status" value="1"/>
</dbReference>
<dbReference type="GO" id="GO:0046872">
    <property type="term" value="F:metal ion binding"/>
    <property type="evidence" value="ECO:0007669"/>
    <property type="project" value="UniProtKB-KW"/>
</dbReference>
<feature type="transmembrane region" description="Helical" evidence="8">
    <location>
        <begin position="192"/>
        <end position="212"/>
    </location>
</feature>
<evidence type="ECO:0000256" key="1">
    <source>
        <dbReference type="ARBA" id="ARBA00004651"/>
    </source>
</evidence>
<feature type="transmembrane region" description="Helical" evidence="8">
    <location>
        <begin position="45"/>
        <end position="69"/>
    </location>
</feature>
<dbReference type="EMBL" id="LSNE01000007">
    <property type="protein sequence ID" value="KXI28375.1"/>
    <property type="molecule type" value="Genomic_DNA"/>
</dbReference>
<comment type="subcellular location">
    <subcellularLocation>
        <location evidence="1">Cell membrane</location>
        <topology evidence="1">Multi-pass membrane protein</topology>
    </subcellularLocation>
</comment>
<dbReference type="STRING" id="1799789.AX660_18610"/>
<keyword evidence="10" id="KW-1185">Reference proteome</keyword>
<keyword evidence="4 8" id="KW-0812">Transmembrane</keyword>
<evidence type="ECO:0000256" key="2">
    <source>
        <dbReference type="ARBA" id="ARBA00008488"/>
    </source>
</evidence>
<evidence type="ECO:0000256" key="3">
    <source>
        <dbReference type="ARBA" id="ARBA00022475"/>
    </source>
</evidence>
<feature type="binding site" evidence="7">
    <location>
        <position position="68"/>
    </location>
    <ligand>
        <name>Zn(2+)</name>
        <dbReference type="ChEBI" id="CHEBI:29105"/>
    </ligand>
</feature>
<keyword evidence="5 8" id="KW-1133">Transmembrane helix</keyword>
<dbReference type="InterPro" id="IPR005744">
    <property type="entry name" value="Hy-lIII"/>
</dbReference>
<keyword evidence="6 8" id="KW-0472">Membrane</keyword>
<comment type="caution">
    <text evidence="9">The sequence shown here is derived from an EMBL/GenBank/DDBJ whole genome shotgun (WGS) entry which is preliminary data.</text>
</comment>
<keyword evidence="7" id="KW-0479">Metal-binding</keyword>
<evidence type="ECO:0000256" key="8">
    <source>
        <dbReference type="SAM" id="Phobius"/>
    </source>
</evidence>
<protein>
    <submittedName>
        <fullName evidence="9">Hemolysin III family protein</fullName>
    </submittedName>
</protein>
<reference evidence="10" key="1">
    <citation type="submission" date="2016-02" db="EMBL/GenBank/DDBJ databases">
        <authorList>
            <person name="Schultz-Johansen M."/>
            <person name="Glaring M.A."/>
            <person name="Bech P.K."/>
            <person name="Stougaard P."/>
        </authorList>
    </citation>
    <scope>NUCLEOTIDE SEQUENCE [LARGE SCALE GENOMIC DNA]</scope>
    <source>
        <strain evidence="10">S66</strain>
    </source>
</reference>
<organism evidence="9 10">
    <name type="scientific">Paraglaciecola hydrolytica</name>
    <dbReference type="NCBI Taxonomy" id="1799789"/>
    <lineage>
        <taxon>Bacteria</taxon>
        <taxon>Pseudomonadati</taxon>
        <taxon>Pseudomonadota</taxon>
        <taxon>Gammaproteobacteria</taxon>
        <taxon>Alteromonadales</taxon>
        <taxon>Alteromonadaceae</taxon>
        <taxon>Paraglaciecola</taxon>
    </lineage>
</organism>
<evidence type="ECO:0000256" key="6">
    <source>
        <dbReference type="ARBA" id="ARBA00023136"/>
    </source>
</evidence>